<feature type="compositionally biased region" description="Basic and acidic residues" evidence="4">
    <location>
        <begin position="1392"/>
        <end position="1401"/>
    </location>
</feature>
<feature type="compositionally biased region" description="Basic and acidic residues" evidence="4">
    <location>
        <begin position="1636"/>
        <end position="1646"/>
    </location>
</feature>
<sequence length="1716" mass="178703">MKRPLAAALAVLVAAPFAVVTPTANAGPGDGSLNVTVVRDVNGNGTYEAALEVGVQGAAVLVTDPAGKTAAGTTDAQGKVTVGLGAVSGGKYRVQVSPPAGSVLQPAPAGAGLESNTMFVDVSGGKTVNVMTALWNPADYCQANPTLVTGCQRATRKQDGSSNVTGSERSLVTFPFTNRGTGPAPAQIATQGVTGSVYGIAYRKQDKRIFSGAFAKRLTNYGSGNAGGIYVTPAGGGATTLFATVPNAGTTKHDHANNFDGGFANVVGKEALGDIDISEDGSELYVVNLGDKKLYVYDAAVATAGAPKGSYAIPSPCANANDWRPGALGVRDGVVYVGGVCSGETSQNTADMRAVVRTFSGGAFSAPVVNQPLNFKRGTVLWQGTNTDRWLPWKTTYTQPTPTGGLVEHPEPLLTDIGVEAKGDLVLAFRDRFGDQGGKSLSPADGSAGTWDTVSGGDLNRACRQADGSFAWEGTSNCPNNNTAANNGGGEAADVVEYYPGEYYKDANGAPHNETAQGALVVAYGESRMPATVMDPTALNTGGTGWFDRTNGTMAANGFPNAYQISDVNSEGWGKANGLADLEALCDLAPVQIGNRVWFDTDADGVQDGDEPPVPGVKVTATPCAGGASLGTKVTNAKGEYYFGVADGLKPETCYNLTFDRSAVNAGGLPNAPDVASLKWTIKEAGPDRVIDSNVDAEGKTQVTTGKAGTADHTIDAGINAKVVTNSLGDFVWVDTNRNGLQDTGEPAVQGMTVVLKKGDGTQLGSPKLTDAQGKYLFDQLPDGVYEVCFDLSKLPAQYAGYTFTGKDAGDDTKDSDADPADGCTPTTTLGAAKREDLTLDAGLVPPNNKLGDYVWVDTNRNGVQDGDEPGVPNVTVKLDTGKTTTTDANGKYVFDQLPDGTFTVCFDVKNLPAPYQSYLVTRPDAGGDDGKDSDANAEGCAPPTSLGPNKREDLTLDLGIRPPDKLGDTVWKDENKNGLQDPGEPGVPGVTVKLGDKTTTTDENGKYEFPNLPDGTYTVCFDIANLPAAVKDYVPTTPNAGSDDVKDSDADVSTGCTPPTTLNVDKPEDPTLDLGLISPVNRLGDYVWIDVNSDGLQDATDVPVEGVTVKLSTGATTKTDAQGKYLFDNLPDGKYTVCFDIANLPASVKDYKVTKLNAGGDDAKDSDADPATGCVPETTLGVGNRVDLSLDMGLVSPPNKLGDLVWLDSNSNGVQDDGEPGVPNVPVKLSNGASTTTDAQGKYLFDDLPDGKYTVCFGPMPDAVKDYFFTKPNAGSDDTKDSDANVDTGCTPEVELGLGKRENLTVDAGIHAPINLLGDFVWIDANKNGLQDEGEKPVADVTVKLNTGATTKTDQYGIYLFRDLPDGEYTVCFDLKNLPAAVADYTATKPDAGDEAKDSDADPATGCTQPVQLGVDKRKNLTLDLGLVAPPNKIGDFVWSDTNRNGVQDPGEPGVPGVPVKLVDDKGKPVGEPVKTGPDGKYEFPNVPDGTYKVCFEMGALPGQYAGYVATKPNVGDDTKDSDVDPAGGCTPPVKVGVGKRVDQTQDLGLVPPTNRVGDFVWYDNNSNGVQDAGEPGVPDLPVFLQDGSGKPVAQSKTDKDGRYLFTDLPDGAYKVCFNADPQTGLVAGRELTKANAGDDGRDSDADPATGCTPVVKLGKDKRVDLTLDAGLLPRPPAPPLASTGAAVWGLLLAALTMIAGGAFLLLQGRRRRRT</sequence>
<dbReference type="Pfam" id="PF17210">
    <property type="entry name" value="SdrD_B"/>
    <property type="match status" value="9"/>
</dbReference>
<feature type="compositionally biased region" description="Low complexity" evidence="4">
    <location>
        <begin position="1448"/>
        <end position="1461"/>
    </location>
</feature>
<feature type="domain" description="SD-repeat containing protein B" evidence="7">
    <location>
        <begin position="1083"/>
        <end position="1195"/>
    </location>
</feature>
<keyword evidence="5" id="KW-0812">Transmembrane</keyword>
<comment type="subcellular location">
    <subcellularLocation>
        <location evidence="1">Secreted</location>
    </subcellularLocation>
</comment>
<evidence type="ECO:0000256" key="1">
    <source>
        <dbReference type="ARBA" id="ARBA00004613"/>
    </source>
</evidence>
<dbReference type="InterPro" id="IPR033764">
    <property type="entry name" value="Sdr_B"/>
</dbReference>
<evidence type="ECO:0000256" key="6">
    <source>
        <dbReference type="SAM" id="SignalP"/>
    </source>
</evidence>
<dbReference type="InterPro" id="IPR051417">
    <property type="entry name" value="SDr/BOS_complex"/>
</dbReference>
<feature type="region of interest" description="Disordered" evidence="4">
    <location>
        <begin position="1391"/>
        <end position="1410"/>
    </location>
</feature>
<dbReference type="SUPFAM" id="SSF63825">
    <property type="entry name" value="YWTD domain"/>
    <property type="match status" value="1"/>
</dbReference>
<name>A0ABV8BQ40_9PSEU</name>
<feature type="domain" description="SD-repeat containing protein B" evidence="7">
    <location>
        <begin position="850"/>
        <end position="961"/>
    </location>
</feature>
<comment type="caution">
    <text evidence="8">The sequence shown here is derived from an EMBL/GenBank/DDBJ whole genome shotgun (WGS) entry which is preliminary data.</text>
</comment>
<feature type="region of interest" description="Disordered" evidence="4">
    <location>
        <begin position="1448"/>
        <end position="1483"/>
    </location>
</feature>
<evidence type="ECO:0000256" key="5">
    <source>
        <dbReference type="SAM" id="Phobius"/>
    </source>
</evidence>
<dbReference type="SUPFAM" id="SSF117074">
    <property type="entry name" value="Hypothetical protein PA1324"/>
    <property type="match status" value="9"/>
</dbReference>
<gene>
    <name evidence="8" type="ORF">ACFOWZ_08210</name>
</gene>
<dbReference type="InterPro" id="IPR013783">
    <property type="entry name" value="Ig-like_fold"/>
</dbReference>
<evidence type="ECO:0000256" key="3">
    <source>
        <dbReference type="ARBA" id="ARBA00022729"/>
    </source>
</evidence>
<evidence type="ECO:0000256" key="2">
    <source>
        <dbReference type="ARBA" id="ARBA00022525"/>
    </source>
</evidence>
<accession>A0ABV8BQ40</accession>
<protein>
    <submittedName>
        <fullName evidence="8">SdrD B-like domain-containing protein</fullName>
    </submittedName>
</protein>
<keyword evidence="3 6" id="KW-0732">Signal</keyword>
<dbReference type="PANTHER" id="PTHR23303">
    <property type="entry name" value="CARBOXYPEPTIDASE REGULATORY REGION-CONTAINING"/>
    <property type="match status" value="1"/>
</dbReference>
<keyword evidence="5" id="KW-0472">Membrane</keyword>
<evidence type="ECO:0000313" key="9">
    <source>
        <dbReference type="Proteomes" id="UP001595690"/>
    </source>
</evidence>
<keyword evidence="2" id="KW-0964">Secreted</keyword>
<evidence type="ECO:0000259" key="7">
    <source>
        <dbReference type="Pfam" id="PF17210"/>
    </source>
</evidence>
<feature type="compositionally biased region" description="Basic and acidic residues" evidence="4">
    <location>
        <begin position="995"/>
        <end position="1007"/>
    </location>
</feature>
<feature type="region of interest" description="Disordered" evidence="4">
    <location>
        <begin position="1636"/>
        <end position="1655"/>
    </location>
</feature>
<feature type="domain" description="SD-repeat containing protein B" evidence="7">
    <location>
        <begin position="1318"/>
        <end position="1428"/>
    </location>
</feature>
<feature type="domain" description="SD-repeat containing protein B" evidence="7">
    <location>
        <begin position="592"/>
        <end position="719"/>
    </location>
</feature>
<dbReference type="Proteomes" id="UP001595690">
    <property type="component" value="Unassembled WGS sequence"/>
</dbReference>
<dbReference type="Gene3D" id="2.60.40.10">
    <property type="entry name" value="Immunoglobulins"/>
    <property type="match status" value="10"/>
</dbReference>
<dbReference type="PANTHER" id="PTHR23303:SF15">
    <property type="entry name" value="COLOSSIN-A"/>
    <property type="match status" value="1"/>
</dbReference>
<reference evidence="9" key="1">
    <citation type="journal article" date="2019" name="Int. J. Syst. Evol. Microbiol.">
        <title>The Global Catalogue of Microorganisms (GCM) 10K type strain sequencing project: providing services to taxonomists for standard genome sequencing and annotation.</title>
        <authorList>
            <consortium name="The Broad Institute Genomics Platform"/>
            <consortium name="The Broad Institute Genome Sequencing Center for Infectious Disease"/>
            <person name="Wu L."/>
            <person name="Ma J."/>
        </authorList>
    </citation>
    <scope>NUCLEOTIDE SEQUENCE [LARGE SCALE GENOMIC DNA]</scope>
    <source>
        <strain evidence="9">CGMCC 4.7405</strain>
    </source>
</reference>
<feature type="signal peptide" evidence="6">
    <location>
        <begin position="1"/>
        <end position="26"/>
    </location>
</feature>
<dbReference type="EMBL" id="JBHRZI010000011">
    <property type="protein sequence ID" value="MFC3891457.1"/>
    <property type="molecule type" value="Genomic_DNA"/>
</dbReference>
<feature type="domain" description="SD-repeat containing protein B" evidence="7">
    <location>
        <begin position="1557"/>
        <end position="1673"/>
    </location>
</feature>
<feature type="transmembrane region" description="Helical" evidence="5">
    <location>
        <begin position="1687"/>
        <end position="1708"/>
    </location>
</feature>
<evidence type="ECO:0000256" key="4">
    <source>
        <dbReference type="SAM" id="MobiDB-lite"/>
    </source>
</evidence>
<feature type="chain" id="PRO_5045613096" evidence="6">
    <location>
        <begin position="27"/>
        <end position="1716"/>
    </location>
</feature>
<feature type="region of interest" description="Disordered" evidence="4">
    <location>
        <begin position="922"/>
        <end position="1008"/>
    </location>
</feature>
<feature type="domain" description="SD-repeat containing protein B" evidence="7">
    <location>
        <begin position="1201"/>
        <end position="1311"/>
    </location>
</feature>
<proteinExistence type="predicted"/>
<keyword evidence="5" id="KW-1133">Transmembrane helix</keyword>
<feature type="region of interest" description="Disordered" evidence="4">
    <location>
        <begin position="1040"/>
        <end position="1063"/>
    </location>
</feature>
<evidence type="ECO:0000313" key="8">
    <source>
        <dbReference type="EMBL" id="MFC3891457.1"/>
    </source>
</evidence>
<feature type="domain" description="SD-repeat containing protein B" evidence="7">
    <location>
        <begin position="1434"/>
        <end position="1551"/>
    </location>
</feature>
<keyword evidence="9" id="KW-1185">Reference proteome</keyword>
<dbReference type="RefSeq" id="WP_382370777.1">
    <property type="nucleotide sequence ID" value="NZ_JBHRZI010000011.1"/>
</dbReference>
<organism evidence="8 9">
    <name type="scientific">Lentzea rhizosphaerae</name>
    <dbReference type="NCBI Taxonomy" id="2041025"/>
    <lineage>
        <taxon>Bacteria</taxon>
        <taxon>Bacillati</taxon>
        <taxon>Actinomycetota</taxon>
        <taxon>Actinomycetes</taxon>
        <taxon>Pseudonocardiales</taxon>
        <taxon>Pseudonocardiaceae</taxon>
        <taxon>Lentzea</taxon>
    </lineage>
</organism>
<feature type="domain" description="SD-repeat containing protein B" evidence="7">
    <location>
        <begin position="966"/>
        <end position="1077"/>
    </location>
</feature>
<feature type="compositionally biased region" description="Basic and acidic residues" evidence="4">
    <location>
        <begin position="963"/>
        <end position="977"/>
    </location>
</feature>
<feature type="domain" description="SD-repeat containing protein B" evidence="7">
    <location>
        <begin position="727"/>
        <end position="844"/>
    </location>
</feature>